<feature type="region of interest" description="Disordered" evidence="7">
    <location>
        <begin position="197"/>
        <end position="297"/>
    </location>
</feature>
<evidence type="ECO:0000313" key="10">
    <source>
        <dbReference type="RefSeq" id="XP_006864120.1"/>
    </source>
</evidence>
<evidence type="ECO:0000256" key="1">
    <source>
        <dbReference type="ARBA" id="ARBA00004123"/>
    </source>
</evidence>
<protein>
    <submittedName>
        <fullName evidence="10">Zinc finger protein 385B-like</fullName>
    </submittedName>
</protein>
<dbReference type="InterPro" id="IPR036236">
    <property type="entry name" value="Znf_C2H2_sf"/>
</dbReference>
<dbReference type="PROSITE" id="PS00028">
    <property type="entry name" value="ZINC_FINGER_C2H2_1"/>
    <property type="match status" value="1"/>
</dbReference>
<feature type="compositionally biased region" description="Polar residues" evidence="7">
    <location>
        <begin position="227"/>
        <end position="241"/>
    </location>
</feature>
<evidence type="ECO:0000256" key="7">
    <source>
        <dbReference type="SAM" id="MobiDB-lite"/>
    </source>
</evidence>
<dbReference type="SUPFAM" id="SSF57667">
    <property type="entry name" value="beta-beta-alpha zinc fingers"/>
    <property type="match status" value="4"/>
</dbReference>
<dbReference type="InterPro" id="IPR051845">
    <property type="entry name" value="Znf385"/>
</dbReference>
<dbReference type="SMART" id="SM00451">
    <property type="entry name" value="ZnF_U1"/>
    <property type="match status" value="3"/>
</dbReference>
<evidence type="ECO:0000313" key="9">
    <source>
        <dbReference type="Proteomes" id="UP000504623"/>
    </source>
</evidence>
<comment type="subcellular location">
    <subcellularLocation>
        <location evidence="1">Nucleus</location>
    </subcellularLocation>
</comment>
<feature type="domain" description="C2H2-type" evidence="8">
    <location>
        <begin position="180"/>
        <end position="202"/>
    </location>
</feature>
<proteinExistence type="predicted"/>
<feature type="non-terminal residue" evidence="10">
    <location>
        <position position="386"/>
    </location>
</feature>
<dbReference type="CTD" id="151126"/>
<dbReference type="InterPro" id="IPR013087">
    <property type="entry name" value="Znf_C2H2_type"/>
</dbReference>
<sequence length="386" mass="41533">MKYPLSPDNHLEDGIINMATFLQGFEEKGIRNDNSEDQLSKEKKKILFSFCEVCNIQLNSAAQAQVHYNGRSHRKRVKQLSNGQPLPPAQGLGLPLACPSTNTSTGSTCHTTTLPALVRTPTLMMQPSLDIKPFMSFPVDNSSAVGLFPNFNTMDPVQKAVINHTFGVSIPPKKKQVISCNVCQLRFNSDSQAEAHYKGSKHAKKVKALEATKNKPKMVSSKDSAKANPSCSITPITGNNSDKSEDKGKLKGNSASQPSISEGGPFLLKSGTTSMPPGAATSPSKSTNGAPGNVSESEEEKAKKLLYCSLCKVAVNSLSQLEAHNTGSKHKTMVEARNGAGPIKSYPRPGSRLKIQNGSKGSGLQNKTFHCEICDVHVNSEIQLKQ</sequence>
<dbReference type="GeneID" id="102817894"/>
<keyword evidence="6" id="KW-0539">Nucleus</keyword>
<feature type="compositionally biased region" description="Polar residues" evidence="7">
    <location>
        <begin position="270"/>
        <end position="290"/>
    </location>
</feature>
<keyword evidence="4" id="KW-0863">Zinc-finger</keyword>
<organism evidence="9 10">
    <name type="scientific">Chrysochloris asiatica</name>
    <name type="common">Cape golden mole</name>
    <dbReference type="NCBI Taxonomy" id="185453"/>
    <lineage>
        <taxon>Eukaryota</taxon>
        <taxon>Metazoa</taxon>
        <taxon>Chordata</taxon>
        <taxon>Craniata</taxon>
        <taxon>Vertebrata</taxon>
        <taxon>Euteleostomi</taxon>
        <taxon>Mammalia</taxon>
        <taxon>Eutheria</taxon>
        <taxon>Afrotheria</taxon>
        <taxon>Chrysochloridae</taxon>
        <taxon>Chrysochlorinae</taxon>
        <taxon>Chrysochloris</taxon>
    </lineage>
</organism>
<evidence type="ECO:0000259" key="8">
    <source>
        <dbReference type="PROSITE" id="PS00028"/>
    </source>
</evidence>
<keyword evidence="2" id="KW-0479">Metal-binding</keyword>
<dbReference type="OrthoDB" id="434647at2759"/>
<name>A0A9B0WRC0_CHRAS</name>
<evidence type="ECO:0000256" key="3">
    <source>
        <dbReference type="ARBA" id="ARBA00022737"/>
    </source>
</evidence>
<dbReference type="Pfam" id="PF12874">
    <property type="entry name" value="zf-met"/>
    <property type="match status" value="4"/>
</dbReference>
<dbReference type="PANTHER" id="PTHR23067:SF8">
    <property type="entry name" value="ZINC FINGER PROTEIN 385B"/>
    <property type="match status" value="1"/>
</dbReference>
<keyword evidence="3" id="KW-0677">Repeat</keyword>
<dbReference type="RefSeq" id="XP_006864120.1">
    <property type="nucleotide sequence ID" value="XM_006864058.1"/>
</dbReference>
<evidence type="ECO:0000256" key="2">
    <source>
        <dbReference type="ARBA" id="ARBA00022723"/>
    </source>
</evidence>
<dbReference type="Proteomes" id="UP000504623">
    <property type="component" value="Unplaced"/>
</dbReference>
<keyword evidence="9" id="KW-1185">Reference proteome</keyword>
<dbReference type="AlphaFoldDB" id="A0A9B0WRC0"/>
<dbReference type="GO" id="GO:0008270">
    <property type="term" value="F:zinc ion binding"/>
    <property type="evidence" value="ECO:0007669"/>
    <property type="project" value="UniProtKB-KW"/>
</dbReference>
<dbReference type="FunFam" id="3.30.160.60:FF:001042">
    <property type="entry name" value="zinc finger protein 385B isoform X1"/>
    <property type="match status" value="1"/>
</dbReference>
<dbReference type="Gene3D" id="3.30.160.60">
    <property type="entry name" value="Classic Zinc Finger"/>
    <property type="match status" value="3"/>
</dbReference>
<keyword evidence="5" id="KW-0862">Zinc</keyword>
<evidence type="ECO:0000256" key="6">
    <source>
        <dbReference type="ARBA" id="ARBA00023242"/>
    </source>
</evidence>
<dbReference type="PANTHER" id="PTHR23067">
    <property type="entry name" value="DOUBLE-STRANDED RNA-BINDING ZINC FINGER PROTEIN"/>
    <property type="match status" value="1"/>
</dbReference>
<evidence type="ECO:0000256" key="5">
    <source>
        <dbReference type="ARBA" id="ARBA00022833"/>
    </source>
</evidence>
<dbReference type="GO" id="GO:0005634">
    <property type="term" value="C:nucleus"/>
    <property type="evidence" value="ECO:0007669"/>
    <property type="project" value="UniProtKB-SubCell"/>
</dbReference>
<dbReference type="SMART" id="SM00355">
    <property type="entry name" value="ZnF_C2H2"/>
    <property type="match status" value="3"/>
</dbReference>
<dbReference type="InterPro" id="IPR003604">
    <property type="entry name" value="Matrin/U1-like-C_Znf_C2H2"/>
</dbReference>
<dbReference type="FunFam" id="3.30.160.60:FF:000121">
    <property type="entry name" value="zinc finger protein 385B isoform X1"/>
    <property type="match status" value="1"/>
</dbReference>
<dbReference type="GO" id="GO:0003676">
    <property type="term" value="F:nucleic acid binding"/>
    <property type="evidence" value="ECO:0007669"/>
    <property type="project" value="InterPro"/>
</dbReference>
<reference evidence="10" key="1">
    <citation type="submission" date="2025-08" db="UniProtKB">
        <authorList>
            <consortium name="RefSeq"/>
        </authorList>
    </citation>
    <scope>IDENTIFICATION</scope>
    <source>
        <tissue evidence="10">Spleen</tissue>
    </source>
</reference>
<evidence type="ECO:0000256" key="4">
    <source>
        <dbReference type="ARBA" id="ARBA00022771"/>
    </source>
</evidence>
<accession>A0A9B0WRC0</accession>
<dbReference type="FunFam" id="3.30.160.60:FF:000983">
    <property type="entry name" value="zinc finger protein 385B isoform X1"/>
    <property type="match status" value="1"/>
</dbReference>
<gene>
    <name evidence="10" type="primary">ZNF385B</name>
</gene>